<name>A0A5B7GL60_PORTR</name>
<evidence type="ECO:0000313" key="2">
    <source>
        <dbReference type="Proteomes" id="UP000324222"/>
    </source>
</evidence>
<comment type="caution">
    <text evidence="1">The sequence shown here is derived from an EMBL/GenBank/DDBJ whole genome shotgun (WGS) entry which is preliminary data.</text>
</comment>
<reference evidence="1 2" key="1">
    <citation type="submission" date="2019-05" db="EMBL/GenBank/DDBJ databases">
        <title>Another draft genome of Portunus trituberculatus and its Hox gene families provides insights of decapod evolution.</title>
        <authorList>
            <person name="Jeong J.-H."/>
            <person name="Song I."/>
            <person name="Kim S."/>
            <person name="Choi T."/>
            <person name="Kim D."/>
            <person name="Ryu S."/>
            <person name="Kim W."/>
        </authorList>
    </citation>
    <scope>NUCLEOTIDE SEQUENCE [LARGE SCALE GENOMIC DNA]</scope>
    <source>
        <tissue evidence="1">Muscle</tissue>
    </source>
</reference>
<keyword evidence="2" id="KW-1185">Reference proteome</keyword>
<protein>
    <submittedName>
        <fullName evidence="1">Uncharacterized protein</fullName>
    </submittedName>
</protein>
<evidence type="ECO:0000313" key="1">
    <source>
        <dbReference type="EMBL" id="MPC57244.1"/>
    </source>
</evidence>
<gene>
    <name evidence="1" type="ORF">E2C01_051222</name>
</gene>
<sequence>MLRAGSVDFVTNTAKDLFTVLHAAQGRTPNGRFRKFYSQFFLFGSPTYCSSRPEDTVLTMPLSCQHPIPSAFDCKRRGKRLCVSSNTVTHDTNSVVSNTVTHYTSVGVVSDVFSTAIPVVECRGITECFFRG</sequence>
<proteinExistence type="predicted"/>
<organism evidence="1 2">
    <name type="scientific">Portunus trituberculatus</name>
    <name type="common">Swimming crab</name>
    <name type="synonym">Neptunus trituberculatus</name>
    <dbReference type="NCBI Taxonomy" id="210409"/>
    <lineage>
        <taxon>Eukaryota</taxon>
        <taxon>Metazoa</taxon>
        <taxon>Ecdysozoa</taxon>
        <taxon>Arthropoda</taxon>
        <taxon>Crustacea</taxon>
        <taxon>Multicrustacea</taxon>
        <taxon>Malacostraca</taxon>
        <taxon>Eumalacostraca</taxon>
        <taxon>Eucarida</taxon>
        <taxon>Decapoda</taxon>
        <taxon>Pleocyemata</taxon>
        <taxon>Brachyura</taxon>
        <taxon>Eubrachyura</taxon>
        <taxon>Portunoidea</taxon>
        <taxon>Portunidae</taxon>
        <taxon>Portuninae</taxon>
        <taxon>Portunus</taxon>
    </lineage>
</organism>
<accession>A0A5B7GL60</accession>
<dbReference type="EMBL" id="VSRR010014622">
    <property type="protein sequence ID" value="MPC57244.1"/>
    <property type="molecule type" value="Genomic_DNA"/>
</dbReference>
<dbReference type="AlphaFoldDB" id="A0A5B7GL60"/>
<dbReference type="Proteomes" id="UP000324222">
    <property type="component" value="Unassembled WGS sequence"/>
</dbReference>